<reference evidence="3 4" key="1">
    <citation type="journal article" date="2022" name="Mar. Drugs">
        <title>Bioassay-Guided Fractionation Leads to the Detection of Cholic Acid Generated by the Rare Thalassomonas sp.</title>
        <authorList>
            <person name="Pheiffer F."/>
            <person name="Schneider Y.K."/>
            <person name="Hansen E.H."/>
            <person name="Andersen J.H."/>
            <person name="Isaksson J."/>
            <person name="Busche T."/>
            <person name="R C."/>
            <person name="Kalinowski J."/>
            <person name="Zyl L.V."/>
            <person name="Trindade M."/>
        </authorList>
    </citation>
    <scope>NUCLEOTIDE SEQUENCE [LARGE SCALE GENOMIC DNA]</scope>
    <source>
        <strain evidence="3 4">A5K-61T</strain>
    </source>
</reference>
<feature type="domain" description="Ice-binding protein C-terminal" evidence="2">
    <location>
        <begin position="180"/>
        <end position="202"/>
    </location>
</feature>
<dbReference type="EMBL" id="CP059693">
    <property type="protein sequence ID" value="WDE13688.1"/>
    <property type="molecule type" value="Genomic_DNA"/>
</dbReference>
<evidence type="ECO:0000313" key="4">
    <source>
        <dbReference type="Proteomes" id="UP001215231"/>
    </source>
</evidence>
<gene>
    <name evidence="3" type="ORF">H3N35_09775</name>
</gene>
<feature type="signal peptide" evidence="1">
    <location>
        <begin position="1"/>
        <end position="22"/>
    </location>
</feature>
<name>A0ABY7VL73_9GAMM</name>
<keyword evidence="1" id="KW-0732">Signal</keyword>
<evidence type="ECO:0000313" key="3">
    <source>
        <dbReference type="EMBL" id="WDE13688.1"/>
    </source>
</evidence>
<dbReference type="RefSeq" id="WP_274054114.1">
    <property type="nucleotide sequence ID" value="NZ_CP059693.1"/>
</dbReference>
<protein>
    <submittedName>
        <fullName evidence="3">PEP-CTERM sorting domain-containing protein</fullName>
    </submittedName>
</protein>
<dbReference type="Proteomes" id="UP001215231">
    <property type="component" value="Chromosome"/>
</dbReference>
<evidence type="ECO:0000256" key="1">
    <source>
        <dbReference type="SAM" id="SignalP"/>
    </source>
</evidence>
<keyword evidence="4" id="KW-1185">Reference proteome</keyword>
<feature type="chain" id="PRO_5045779969" evidence="1">
    <location>
        <begin position="23"/>
        <end position="206"/>
    </location>
</feature>
<accession>A0ABY7VL73</accession>
<dbReference type="InterPro" id="IPR013424">
    <property type="entry name" value="Ice-binding_C"/>
</dbReference>
<sequence>MHKFTLAALTLALTGLSQVAGATPIYLNHENISVSLGSSMAAEPFANRSTSASLASIIDAPSAEAIESHAQNTHVWINGGMLELDFDFGMEYNLTTLHFWNYFGEGYDVDNIDFNFFDAGHNLVGSLLNVMPALGSTALSAEDYALSFPSNVQYVNAVLSGDNGQVDFNNIGFTGQLSSSVPEPGSLALFGLGLAGFAFSRKRQRA</sequence>
<proteinExistence type="predicted"/>
<dbReference type="Pfam" id="PF07589">
    <property type="entry name" value="PEP-CTERM"/>
    <property type="match status" value="1"/>
</dbReference>
<dbReference type="NCBIfam" id="TIGR02595">
    <property type="entry name" value="PEP_CTERM"/>
    <property type="match status" value="1"/>
</dbReference>
<organism evidence="3 4">
    <name type="scientific">Thalassomonas haliotis</name>
    <dbReference type="NCBI Taxonomy" id="485448"/>
    <lineage>
        <taxon>Bacteria</taxon>
        <taxon>Pseudomonadati</taxon>
        <taxon>Pseudomonadota</taxon>
        <taxon>Gammaproteobacteria</taxon>
        <taxon>Alteromonadales</taxon>
        <taxon>Colwelliaceae</taxon>
        <taxon>Thalassomonas</taxon>
    </lineage>
</organism>
<evidence type="ECO:0000259" key="2">
    <source>
        <dbReference type="Pfam" id="PF07589"/>
    </source>
</evidence>